<keyword evidence="5" id="KW-0663">Pyridoxal phosphate</keyword>
<sequence>MAFMQQQSTPSASRYDPVAGRVRGFGATVFAEFTALANAVGAVNLGQGFPNFAAPDFVKEAAIAAIASDLNQYARSAGHPRLVQALAHAYSPLFERTLDPMTEIVVTVGATEGIFASIQALVDPGDEVILIEPFYDSYPAAVTMAGGIPVYVPLRGPAGACRAADWTLDMDELIAAITPRTKLLVLNTPANPLGKVFTRQELEALAAVVQRFNLTVLSDEVYEWMVYRPAQHVRIATLPGMWERTVTLGSAGKTFSVTGWKIGWAIAPPRLAHAILMAHQWIPFAVCTPMQEAIAVAFEEAARRNYFEWLAEMYRAKRDRLLDALDAVGLTPVTPDGSYFIIVDTCALDVPTPPGERRDVAICRWLTTEIGVAAIPPSPFYSEPHQHLAQHLARFTFCKTDDLLDEAAQRLRKIHKHVE</sequence>
<dbReference type="InterPro" id="IPR004839">
    <property type="entry name" value="Aminotransferase_I/II_large"/>
</dbReference>
<gene>
    <name evidence="7" type="ordered locus">CLDAP_34730</name>
</gene>
<comment type="cofactor">
    <cofactor evidence="1">
        <name>pyridoxal 5'-phosphate</name>
        <dbReference type="ChEBI" id="CHEBI:597326"/>
    </cofactor>
</comment>
<evidence type="ECO:0000256" key="2">
    <source>
        <dbReference type="ARBA" id="ARBA00007441"/>
    </source>
</evidence>
<dbReference type="InterPro" id="IPR015421">
    <property type="entry name" value="PyrdxlP-dep_Trfase_major"/>
</dbReference>
<keyword evidence="4 7" id="KW-0808">Transferase</keyword>
<dbReference type="Pfam" id="PF00155">
    <property type="entry name" value="Aminotran_1_2"/>
    <property type="match status" value="1"/>
</dbReference>
<dbReference type="HOGENOM" id="CLU_017584_4_0_0"/>
<dbReference type="AlphaFoldDB" id="I0I8C5"/>
<feature type="domain" description="Aminotransferase class I/classII large" evidence="6">
    <location>
        <begin position="43"/>
        <end position="411"/>
    </location>
</feature>
<dbReference type="Gene3D" id="3.90.1150.10">
    <property type="entry name" value="Aspartate Aminotransferase, domain 1"/>
    <property type="match status" value="1"/>
</dbReference>
<proteinExistence type="inferred from homology"/>
<reference evidence="7 8" key="1">
    <citation type="submission" date="2012-02" db="EMBL/GenBank/DDBJ databases">
        <title>Complete genome sequence of Caldilinea aerophila DSM 14535 (= NBRC 102666).</title>
        <authorList>
            <person name="Oguchi A."/>
            <person name="Hosoyama A."/>
            <person name="Sekine M."/>
            <person name="Fukai R."/>
            <person name="Kato Y."/>
            <person name="Nakamura S."/>
            <person name="Hanada S."/>
            <person name="Yamazaki S."/>
            <person name="Fujita N."/>
        </authorList>
    </citation>
    <scope>NUCLEOTIDE SEQUENCE [LARGE SCALE GENOMIC DNA]</scope>
    <source>
        <strain evidence="8">DSM 14535 / JCM 11387 / NBRC 104270 / STL-6-O1</strain>
    </source>
</reference>
<dbReference type="PANTHER" id="PTHR43807">
    <property type="entry name" value="FI04487P"/>
    <property type="match status" value="1"/>
</dbReference>
<dbReference type="EMBL" id="AP012337">
    <property type="protein sequence ID" value="BAM01513.1"/>
    <property type="molecule type" value="Genomic_DNA"/>
</dbReference>
<dbReference type="KEGG" id="cap:CLDAP_34730"/>
<dbReference type="GO" id="GO:0016212">
    <property type="term" value="F:kynurenine-oxoglutarate transaminase activity"/>
    <property type="evidence" value="ECO:0007669"/>
    <property type="project" value="TreeGrafter"/>
</dbReference>
<keyword evidence="8" id="KW-1185">Reference proteome</keyword>
<dbReference type="STRING" id="926550.CLDAP_34730"/>
<dbReference type="RefSeq" id="WP_014434739.1">
    <property type="nucleotide sequence ID" value="NC_017079.1"/>
</dbReference>
<keyword evidence="3 7" id="KW-0032">Aminotransferase</keyword>
<evidence type="ECO:0000313" key="7">
    <source>
        <dbReference type="EMBL" id="BAM01513.1"/>
    </source>
</evidence>
<evidence type="ECO:0000256" key="5">
    <source>
        <dbReference type="ARBA" id="ARBA00022898"/>
    </source>
</evidence>
<organism evidence="7 8">
    <name type="scientific">Caldilinea aerophila (strain DSM 14535 / JCM 11387 / NBRC 104270 / STL-6-O1)</name>
    <dbReference type="NCBI Taxonomy" id="926550"/>
    <lineage>
        <taxon>Bacteria</taxon>
        <taxon>Bacillati</taxon>
        <taxon>Chloroflexota</taxon>
        <taxon>Caldilineae</taxon>
        <taxon>Caldilineales</taxon>
        <taxon>Caldilineaceae</taxon>
        <taxon>Caldilinea</taxon>
    </lineage>
</organism>
<accession>I0I8C5</accession>
<dbReference type="Proteomes" id="UP000007880">
    <property type="component" value="Chromosome"/>
</dbReference>
<dbReference type="OrthoDB" id="9813612at2"/>
<dbReference type="CDD" id="cd00609">
    <property type="entry name" value="AAT_like"/>
    <property type="match status" value="1"/>
</dbReference>
<dbReference type="eggNOG" id="COG0436">
    <property type="taxonomic scope" value="Bacteria"/>
</dbReference>
<dbReference type="PANTHER" id="PTHR43807:SF20">
    <property type="entry name" value="FI04487P"/>
    <property type="match status" value="1"/>
</dbReference>
<dbReference type="InterPro" id="IPR051326">
    <property type="entry name" value="Kynurenine-oxoglutarate_AT"/>
</dbReference>
<name>I0I8C5_CALAS</name>
<evidence type="ECO:0000256" key="1">
    <source>
        <dbReference type="ARBA" id="ARBA00001933"/>
    </source>
</evidence>
<dbReference type="SUPFAM" id="SSF53383">
    <property type="entry name" value="PLP-dependent transferases"/>
    <property type="match status" value="1"/>
</dbReference>
<dbReference type="Gene3D" id="3.40.640.10">
    <property type="entry name" value="Type I PLP-dependent aspartate aminotransferase-like (Major domain)"/>
    <property type="match status" value="1"/>
</dbReference>
<dbReference type="GO" id="GO:0030170">
    <property type="term" value="F:pyridoxal phosphate binding"/>
    <property type="evidence" value="ECO:0007669"/>
    <property type="project" value="InterPro"/>
</dbReference>
<evidence type="ECO:0000259" key="6">
    <source>
        <dbReference type="Pfam" id="PF00155"/>
    </source>
</evidence>
<dbReference type="InterPro" id="IPR015424">
    <property type="entry name" value="PyrdxlP-dep_Trfase"/>
</dbReference>
<comment type="similarity">
    <text evidence="2">Belongs to the class-I pyridoxal-phosphate-dependent aminotransferase family.</text>
</comment>
<evidence type="ECO:0000256" key="4">
    <source>
        <dbReference type="ARBA" id="ARBA00022679"/>
    </source>
</evidence>
<dbReference type="InterPro" id="IPR015422">
    <property type="entry name" value="PyrdxlP-dep_Trfase_small"/>
</dbReference>
<evidence type="ECO:0000256" key="3">
    <source>
        <dbReference type="ARBA" id="ARBA00022576"/>
    </source>
</evidence>
<evidence type="ECO:0000313" key="8">
    <source>
        <dbReference type="Proteomes" id="UP000007880"/>
    </source>
</evidence>
<dbReference type="GO" id="GO:0005737">
    <property type="term" value="C:cytoplasm"/>
    <property type="evidence" value="ECO:0007669"/>
    <property type="project" value="TreeGrafter"/>
</dbReference>
<protein>
    <submittedName>
        <fullName evidence="7">Putative aminotransferase</fullName>
    </submittedName>
</protein>
<dbReference type="FunFam" id="3.40.640.10:FF:000024">
    <property type="entry name" value="Kynurenine--oxoglutarate transaminase 3"/>
    <property type="match status" value="1"/>
</dbReference>
<dbReference type="PATRIC" id="fig|926550.5.peg.3747"/>